<dbReference type="InterPro" id="IPR025857">
    <property type="entry name" value="MacB_PCD"/>
</dbReference>
<feature type="transmembrane region" description="Helical" evidence="6">
    <location>
        <begin position="20"/>
        <end position="40"/>
    </location>
</feature>
<dbReference type="EMBL" id="MLJW01000161">
    <property type="protein sequence ID" value="OIQ95700.1"/>
    <property type="molecule type" value="Genomic_DNA"/>
</dbReference>
<dbReference type="InterPro" id="IPR003838">
    <property type="entry name" value="ABC3_permease_C"/>
</dbReference>
<keyword evidence="4 6" id="KW-1133">Transmembrane helix</keyword>
<keyword evidence="2" id="KW-1003">Cell membrane</keyword>
<dbReference type="PROSITE" id="PS51257">
    <property type="entry name" value="PROKAR_LIPOPROTEIN"/>
    <property type="match status" value="1"/>
</dbReference>
<evidence type="ECO:0000256" key="4">
    <source>
        <dbReference type="ARBA" id="ARBA00022989"/>
    </source>
</evidence>
<evidence type="ECO:0000256" key="3">
    <source>
        <dbReference type="ARBA" id="ARBA00022692"/>
    </source>
</evidence>
<dbReference type="AlphaFoldDB" id="A0A1J5RUD8"/>
<evidence type="ECO:0000313" key="9">
    <source>
        <dbReference type="EMBL" id="OIQ95700.1"/>
    </source>
</evidence>
<proteinExistence type="predicted"/>
<dbReference type="GO" id="GO:0098797">
    <property type="term" value="C:plasma membrane protein complex"/>
    <property type="evidence" value="ECO:0007669"/>
    <property type="project" value="TreeGrafter"/>
</dbReference>
<feature type="domain" description="ABC3 transporter permease C-terminal" evidence="7">
    <location>
        <begin position="269"/>
        <end position="389"/>
    </location>
</feature>
<comment type="caution">
    <text evidence="9">The sequence shown here is derived from an EMBL/GenBank/DDBJ whole genome shotgun (WGS) entry which is preliminary data.</text>
</comment>
<comment type="subcellular location">
    <subcellularLocation>
        <location evidence="1">Cell membrane</location>
        <topology evidence="1">Multi-pass membrane protein</topology>
    </subcellularLocation>
</comment>
<feature type="domain" description="MacB-like periplasmic core" evidence="8">
    <location>
        <begin position="24"/>
        <end position="234"/>
    </location>
</feature>
<feature type="transmembrane region" description="Helical" evidence="6">
    <location>
        <begin position="265"/>
        <end position="286"/>
    </location>
</feature>
<feature type="transmembrane region" description="Helical" evidence="6">
    <location>
        <begin position="360"/>
        <end position="385"/>
    </location>
</feature>
<feature type="transmembrane region" description="Helical" evidence="6">
    <location>
        <begin position="431"/>
        <end position="453"/>
    </location>
</feature>
<accession>A0A1J5RUD8</accession>
<dbReference type="PANTHER" id="PTHR30489:SF0">
    <property type="entry name" value="LIPOPROTEIN-RELEASING SYSTEM TRANSMEMBRANE PROTEIN LOLE"/>
    <property type="match status" value="1"/>
</dbReference>
<feature type="transmembrane region" description="Helical" evidence="6">
    <location>
        <begin position="317"/>
        <end position="340"/>
    </location>
</feature>
<dbReference type="Pfam" id="PF12704">
    <property type="entry name" value="MacB_PCD"/>
    <property type="match status" value="2"/>
</dbReference>
<evidence type="ECO:0000256" key="1">
    <source>
        <dbReference type="ARBA" id="ARBA00004651"/>
    </source>
</evidence>
<evidence type="ECO:0000256" key="6">
    <source>
        <dbReference type="SAM" id="Phobius"/>
    </source>
</evidence>
<feature type="transmembrane region" description="Helical" evidence="6">
    <location>
        <begin position="702"/>
        <end position="729"/>
    </location>
</feature>
<evidence type="ECO:0000256" key="2">
    <source>
        <dbReference type="ARBA" id="ARBA00022475"/>
    </source>
</evidence>
<gene>
    <name evidence="9" type="ORF">GALL_222750</name>
</gene>
<dbReference type="Pfam" id="PF02687">
    <property type="entry name" value="FtsX"/>
    <property type="match status" value="2"/>
</dbReference>
<feature type="transmembrane region" description="Helical" evidence="6">
    <location>
        <begin position="749"/>
        <end position="770"/>
    </location>
</feature>
<dbReference type="InterPro" id="IPR051447">
    <property type="entry name" value="Lipoprotein-release_system"/>
</dbReference>
<reference evidence="9" key="1">
    <citation type="submission" date="2016-10" db="EMBL/GenBank/DDBJ databases">
        <title>Sequence of Gallionella enrichment culture.</title>
        <authorList>
            <person name="Poehlein A."/>
            <person name="Muehling M."/>
            <person name="Daniel R."/>
        </authorList>
    </citation>
    <scope>NUCLEOTIDE SEQUENCE</scope>
</reference>
<keyword evidence="3 6" id="KW-0812">Transmembrane</keyword>
<protein>
    <submittedName>
        <fullName evidence="9">FtsX-like permease family protein</fullName>
    </submittedName>
</protein>
<evidence type="ECO:0000259" key="8">
    <source>
        <dbReference type="Pfam" id="PF12704"/>
    </source>
</evidence>
<name>A0A1J5RUD8_9ZZZZ</name>
<sequence length="787" mass="84855">MRALDRKLWRDLFLMKGQVLTISLVVACGVAAFVASLATYDSLAWTQQNYYRSSRFADVFAGAKRAPRSLLERIAAIPGVAEAEGRVVEDVTLDVPGAAEPLVGRLIGLPESGMPRLNRLHLRLGRLPDPARPNEVAVSEGFAAAHGLKPGDRLSAVLNGRWQAFDVVGVALSPEYIFALRGGVPLPDDRRFGVLWLSQSGLAAAFSMEGAFNDVVLRLAPGAIEAQVIDRLDRLLEGYGGLGAYGRSEQLSNRFINDELNEQEVMAGTIPVIFLGVAVFLLNVVLTRIIGMQREQIGALKAVGYGNLAVGLHYLKLVLSIVMVGALLGVALGAGFGRLMTASYTLFFRFPALSFRLDPWLILAALSVSALSASAGAAAALWRVVSLSPAEALRPPSPPVFGRSRLERLGLMSGLSPRARMIARNIARRPWRAGATVFGIALALPVLVVALFWQDALDYMVDVQFAAAERNDAVVAFAQPLSLAAARELARLPGVLQVEAWRGVPVRLAAAHHRYRTAIIGLPEGGELRRLLEADLSEVPMPAEGMLLTDRLAERLGVGLGDKLQLDVLEGERVRREVVVVGLVNDMLGLSAYMDIAALNRLLGEGETISAAALKIDPLAAGAVYARLKLLPQVATVTIKRASIQTFKETTAKFILVFSGILTAFAVVIAVGVVYNNARIALSERSWELASLRVLGFSRGEVSLLLLGELALEILIAIPLGMALGYLFVRSLLKLYDTEMFRIPLVIEARTFAWAALAVLASALVSALIVRHRIDHLDLVGVLKTRE</sequence>
<feature type="transmembrane region" description="Helical" evidence="6">
    <location>
        <begin position="654"/>
        <end position="675"/>
    </location>
</feature>
<feature type="domain" description="MacB-like periplasmic core" evidence="8">
    <location>
        <begin position="435"/>
        <end position="618"/>
    </location>
</feature>
<evidence type="ECO:0000256" key="5">
    <source>
        <dbReference type="ARBA" id="ARBA00023136"/>
    </source>
</evidence>
<keyword evidence="5 6" id="KW-0472">Membrane</keyword>
<feature type="domain" description="ABC3 transporter permease C-terminal" evidence="7">
    <location>
        <begin position="661"/>
        <end position="771"/>
    </location>
</feature>
<evidence type="ECO:0000259" key="7">
    <source>
        <dbReference type="Pfam" id="PF02687"/>
    </source>
</evidence>
<dbReference type="PANTHER" id="PTHR30489">
    <property type="entry name" value="LIPOPROTEIN-RELEASING SYSTEM TRANSMEMBRANE PROTEIN LOLE"/>
    <property type="match status" value="1"/>
</dbReference>
<organism evidence="9">
    <name type="scientific">mine drainage metagenome</name>
    <dbReference type="NCBI Taxonomy" id="410659"/>
    <lineage>
        <taxon>unclassified sequences</taxon>
        <taxon>metagenomes</taxon>
        <taxon>ecological metagenomes</taxon>
    </lineage>
</organism>
<dbReference type="GO" id="GO:0044874">
    <property type="term" value="P:lipoprotein localization to outer membrane"/>
    <property type="evidence" value="ECO:0007669"/>
    <property type="project" value="TreeGrafter"/>
</dbReference>